<comment type="caution">
    <text evidence="1">The sequence shown here is derived from an EMBL/GenBank/DDBJ whole genome shotgun (WGS) entry which is preliminary data.</text>
</comment>
<evidence type="ECO:0000313" key="2">
    <source>
        <dbReference type="Proteomes" id="UP000037023"/>
    </source>
</evidence>
<evidence type="ECO:0008006" key="3">
    <source>
        <dbReference type="Google" id="ProtNLM"/>
    </source>
</evidence>
<reference evidence="1 2" key="1">
    <citation type="submission" date="2015-06" db="EMBL/GenBank/DDBJ databases">
        <authorList>
            <person name="Hoefler B.C."/>
            <person name="Straight P.D."/>
        </authorList>
    </citation>
    <scope>NUCLEOTIDE SEQUENCE [LARGE SCALE GENOMIC DNA]</scope>
    <source>
        <strain evidence="1 2">NRRL 3427</strain>
    </source>
</reference>
<name>A0A0L8JG41_STRVR</name>
<dbReference type="OrthoDB" id="162563at2"/>
<protein>
    <recommendedName>
        <fullName evidence="3">DUF2255 family protein</fullName>
    </recommendedName>
</protein>
<gene>
    <name evidence="1" type="ORF">ADK34_31495</name>
</gene>
<dbReference type="RefSeq" id="WP_051787403.1">
    <property type="nucleotide sequence ID" value="NZ_LGUP01000380.1"/>
</dbReference>
<accession>A0A0L8JG41</accession>
<proteinExistence type="predicted"/>
<dbReference type="Pfam" id="PF10012">
    <property type="entry name" value="DUF2255"/>
    <property type="match status" value="1"/>
</dbReference>
<organism evidence="1 2">
    <name type="scientific">Streptomyces viridochromogenes</name>
    <dbReference type="NCBI Taxonomy" id="1938"/>
    <lineage>
        <taxon>Bacteria</taxon>
        <taxon>Bacillati</taxon>
        <taxon>Actinomycetota</taxon>
        <taxon>Actinomycetes</taxon>
        <taxon>Kitasatosporales</taxon>
        <taxon>Streptomycetaceae</taxon>
        <taxon>Streptomyces</taxon>
    </lineage>
</organism>
<dbReference type="InterPro" id="IPR016888">
    <property type="entry name" value="UCP028498"/>
</dbReference>
<sequence length="119" mass="13336">MDDRAGLHRLREIELRTRVDDGSWTSRPLWIVGVDGEGYVRAAFGRRSQWLRSALSGAPMRVEAPWGLFPVRLEPVLDSALEDRVSEAYRVKYGPGWPGPVRIMTGAEARSTTMRIAAV</sequence>
<evidence type="ECO:0000313" key="1">
    <source>
        <dbReference type="EMBL" id="KOG12605.1"/>
    </source>
</evidence>
<dbReference type="AlphaFoldDB" id="A0A0L8JG41"/>
<dbReference type="PATRIC" id="fig|1938.6.peg.6755"/>
<dbReference type="Proteomes" id="UP000037023">
    <property type="component" value="Unassembled WGS sequence"/>
</dbReference>
<dbReference type="EMBL" id="LGUP01000380">
    <property type="protein sequence ID" value="KOG12605.1"/>
    <property type="molecule type" value="Genomic_DNA"/>
</dbReference>